<proteinExistence type="predicted"/>
<dbReference type="Proteomes" id="UP001341840">
    <property type="component" value="Unassembled WGS sequence"/>
</dbReference>
<evidence type="ECO:0000313" key="2">
    <source>
        <dbReference type="Proteomes" id="UP001341840"/>
    </source>
</evidence>
<gene>
    <name evidence="1" type="ORF">PIB30_018515</name>
</gene>
<dbReference type="EMBL" id="JASCZI010241711">
    <property type="protein sequence ID" value="MED6205527.1"/>
    <property type="molecule type" value="Genomic_DNA"/>
</dbReference>
<evidence type="ECO:0000313" key="1">
    <source>
        <dbReference type="EMBL" id="MED6205527.1"/>
    </source>
</evidence>
<reference evidence="1 2" key="1">
    <citation type="journal article" date="2023" name="Plants (Basel)">
        <title>Bridging the Gap: Combining Genomics and Transcriptomics Approaches to Understand Stylosanthes scabra, an Orphan Legume from the Brazilian Caatinga.</title>
        <authorList>
            <person name="Ferreira-Neto J.R.C."/>
            <person name="da Silva M.D."/>
            <person name="Binneck E."/>
            <person name="de Melo N.F."/>
            <person name="da Silva R.H."/>
            <person name="de Melo A.L.T.M."/>
            <person name="Pandolfi V."/>
            <person name="Bustamante F.O."/>
            <person name="Brasileiro-Vidal A.C."/>
            <person name="Benko-Iseppon A.M."/>
        </authorList>
    </citation>
    <scope>NUCLEOTIDE SEQUENCE [LARGE SCALE GENOMIC DNA]</scope>
    <source>
        <tissue evidence="1">Leaves</tissue>
    </source>
</reference>
<comment type="caution">
    <text evidence="1">The sequence shown here is derived from an EMBL/GenBank/DDBJ whole genome shotgun (WGS) entry which is preliminary data.</text>
</comment>
<keyword evidence="2" id="KW-1185">Reference proteome</keyword>
<name>A0ABU6Y4Z5_9FABA</name>
<protein>
    <submittedName>
        <fullName evidence="1">Uncharacterized protein</fullName>
    </submittedName>
</protein>
<sequence>MSSTARGDDVWWPERLQTWYDGWRRRRSPKVTVTVHDGGDPQGTRWYYDWYAGAAAGIRFLSRATDLADSRWNMAPPIADLRWPPGCCMHKAGFETLKRKENVEEARTSRDNKHVVEYGTRYQVVCESFSTDEFVQGAKVVHGRVWDSSVKLVMMVRGEVEEQEEKDHLDDITMLKYNEVEEDRVRIVHIKEVVNEWNFAKAKIDSSNKENLSGQNSNWGESRNSDRTITWAYGDKSILMKKNEGAIVAETSPIDIESEVIKVKLGGRRACDFIGDSKDVESGGEWLPETVRVKDSRSNNRIEKQGKSTIK</sequence>
<accession>A0ABU6Y4Z5</accession>
<organism evidence="1 2">
    <name type="scientific">Stylosanthes scabra</name>
    <dbReference type="NCBI Taxonomy" id="79078"/>
    <lineage>
        <taxon>Eukaryota</taxon>
        <taxon>Viridiplantae</taxon>
        <taxon>Streptophyta</taxon>
        <taxon>Embryophyta</taxon>
        <taxon>Tracheophyta</taxon>
        <taxon>Spermatophyta</taxon>
        <taxon>Magnoliopsida</taxon>
        <taxon>eudicotyledons</taxon>
        <taxon>Gunneridae</taxon>
        <taxon>Pentapetalae</taxon>
        <taxon>rosids</taxon>
        <taxon>fabids</taxon>
        <taxon>Fabales</taxon>
        <taxon>Fabaceae</taxon>
        <taxon>Papilionoideae</taxon>
        <taxon>50 kb inversion clade</taxon>
        <taxon>dalbergioids sensu lato</taxon>
        <taxon>Dalbergieae</taxon>
        <taxon>Pterocarpus clade</taxon>
        <taxon>Stylosanthes</taxon>
    </lineage>
</organism>